<reference evidence="9" key="1">
    <citation type="submission" date="2025-08" db="UniProtKB">
        <authorList>
            <consortium name="Ensembl"/>
        </authorList>
    </citation>
    <scope>IDENTIFICATION</scope>
</reference>
<keyword evidence="5" id="KW-0175">Coiled coil</keyword>
<feature type="compositionally biased region" description="Low complexity" evidence="6">
    <location>
        <begin position="1115"/>
        <end position="1129"/>
    </location>
</feature>
<organism evidence="9 10">
    <name type="scientific">Fundulus heteroclitus</name>
    <name type="common">Killifish</name>
    <name type="synonym">Mummichog</name>
    <dbReference type="NCBI Taxonomy" id="8078"/>
    <lineage>
        <taxon>Eukaryota</taxon>
        <taxon>Metazoa</taxon>
        <taxon>Chordata</taxon>
        <taxon>Craniata</taxon>
        <taxon>Vertebrata</taxon>
        <taxon>Euteleostomi</taxon>
        <taxon>Actinopterygii</taxon>
        <taxon>Neopterygii</taxon>
        <taxon>Teleostei</taxon>
        <taxon>Neoteleostei</taxon>
        <taxon>Acanthomorphata</taxon>
        <taxon>Ovalentaria</taxon>
        <taxon>Atherinomorphae</taxon>
        <taxon>Cyprinodontiformes</taxon>
        <taxon>Fundulidae</taxon>
        <taxon>Fundulus</taxon>
    </lineage>
</organism>
<dbReference type="InterPro" id="IPR001841">
    <property type="entry name" value="Znf_RING"/>
</dbReference>
<evidence type="ECO:0000256" key="1">
    <source>
        <dbReference type="ARBA" id="ARBA00022723"/>
    </source>
</evidence>
<reference evidence="9" key="2">
    <citation type="submission" date="2025-09" db="UniProtKB">
        <authorList>
            <consortium name="Ensembl"/>
        </authorList>
    </citation>
    <scope>IDENTIFICATION</scope>
</reference>
<dbReference type="PROSITE" id="PS50089">
    <property type="entry name" value="ZF_RING_2"/>
    <property type="match status" value="1"/>
</dbReference>
<dbReference type="GeneTree" id="ENSGT00940000157559"/>
<feature type="domain" description="Tudor" evidence="8">
    <location>
        <begin position="1439"/>
        <end position="1499"/>
    </location>
</feature>
<dbReference type="PANTHER" id="PTHR16442">
    <property type="entry name" value="RING FINGER PROTEIN 17"/>
    <property type="match status" value="1"/>
</dbReference>
<feature type="domain" description="RING-type" evidence="7">
    <location>
        <begin position="13"/>
        <end position="61"/>
    </location>
</feature>
<feature type="region of interest" description="Disordered" evidence="6">
    <location>
        <begin position="320"/>
        <end position="339"/>
    </location>
</feature>
<keyword evidence="1" id="KW-0479">Metal-binding</keyword>
<dbReference type="STRING" id="8078.ENSFHEP00000013328"/>
<name>A0A3Q2PJG3_FUNHE</name>
<evidence type="ECO:0000259" key="8">
    <source>
        <dbReference type="PROSITE" id="PS50304"/>
    </source>
</evidence>
<sequence length="1581" mass="176147">MMDRGEDPTAAICKLCGETFKLPDDKADGNLPRLLLCGHTFCTNCLVSIQCEGIIRCPDCEIGSTLPEGGVYGLQEESRIIGLIYTAKMNQMRRPKGRRRNRLSPHGLTTFNADVMDQTIERTVEESLVQAAENLAQLENIYETLTAGLAEQVKRDRARLEMEIMQASNKAFNAIQKWKDTQLNELASLETQFPTIQAAVSNVKERIKTLEIAMQMVKEVRSEQDSIQDKVLETLQTPVDHKTFDLECITEGSGISCVFQSENLSQSLKLSLKMEAGSSNLAIGYPLGKHQSGISLKTYPWKHSKDRSCLSDLPCNKFPTPEKRELESPGANCSSPQSSRLIPEAGNKINLSPHKSFSALGSPDVIIEETFCDDPEPVNLTSPQMDNDQWRPQRRIRNPLRDNESQKVTLWVVVTHVVNPSHFYVRHAVEKKESEVLSKTINELCWGDGCHFTPRDTVERGSMIFVKRKEVLWCRSRVVEVFQKGCVKAVKACPVTQLTSLRVFFPDYGFTESITVQSEQGTAESLLNTVNNHLRKVTETVTEKLNSFAPQAIRCSLKDLVPYNPTELWSEEAKAEFCSVVGSAAVELRPLGQDRDSLLVDLRKAPLEQSTELPISVRDYLVFIKVARFSSAETLDWRPLTYHPPVYPEASAERAAVVCHINDLSDFYIQLVNYTNSLLLSTKLQDFYNELAEDELRVHCPVIGQACVARFGDKSWYRTKVIGHPGGEKVEVQCVDFGNKQILSVSDLRKIKDDFFTLPAMAVHCRLADVIPLAETWSDACTKRFISLAHKQLVTVVAEGEAPRTKPLPVGLFVGGFNKSRTSIAELLVKEDLARFKNRKPTLKNEPSGVDSTVWDPPLELGSAAEDVDAPGQVIVEAGKNEPLELQPQLKLPDQHKDLKVRVTHVNSPSSFYVRLFDSDSQLKKICELVKQECSQMEPGDVVWKAGMYCAASINGVWERGRICCDVTSNKTAEVRRCDHGNTVKIHVSNLYPLPSSLIGSLALECTLNGIRPTGGRSTWTDTACDQFAYYLTGASALVTITEMTNEHPVPVVLVVSNKLGEFISIADFLVNEGLALRERKPRVADAPKPKETDVQTSASDPETCKQEESNSRQSVPVFSCPSSSSTKSNYIPPKPFTSFSTTAEKVKTSMYNPPELPCPGHVPISVSAVGDDGVIYARTKSAEYQLEQLKEGIQRRIKTLPRLKPYTWKSVQGCAVIGPDMQWYRGQLLELLGGHVKVQYVDYGLVENIPVVHVYPMLLCVDVPQLCMPCQLLGISPVGVKWHRDGVALMREVLLNRSVDLQVVELPADPRGPLTVEIFLDGMSLSRILCHHEHASMDRTLSTQKVTETPPAPLLDAWDITTEGLTGPEEPMLGPFVTPDPPLEGEHFEIRVTHLWTPNELFLWPLKDTADSQIIGDTLDEALARINATITSLPRLTSFPYGGPCLAEYSDGKYYRATLVKFTSIEPLRILVQLVDFGSDELLPTSKLRQMPAELLRFPTRGVKVKVAGFKAPSVRLDEDVLPYCPEWSVKAAMKMTDLLHDNITAVVVSREPELTLQLYNEDGELVHVPLINSGLAEWD</sequence>
<evidence type="ECO:0000256" key="2">
    <source>
        <dbReference type="ARBA" id="ARBA00022771"/>
    </source>
</evidence>
<dbReference type="Gene3D" id="3.30.40.10">
    <property type="entry name" value="Zinc/RING finger domain, C3HC4 (zinc finger)"/>
    <property type="match status" value="1"/>
</dbReference>
<feature type="domain" description="Tudor" evidence="8">
    <location>
        <begin position="1208"/>
        <end position="1265"/>
    </location>
</feature>
<dbReference type="InterPro" id="IPR027370">
    <property type="entry name" value="Znf-RING_euk"/>
</dbReference>
<dbReference type="Gene3D" id="2.40.50.90">
    <property type="match status" value="5"/>
</dbReference>
<keyword evidence="10" id="KW-1185">Reference proteome</keyword>
<evidence type="ECO:0000313" key="10">
    <source>
        <dbReference type="Proteomes" id="UP000265000"/>
    </source>
</evidence>
<feature type="coiled-coil region" evidence="5">
    <location>
        <begin position="121"/>
        <end position="170"/>
    </location>
</feature>
<dbReference type="PANTHER" id="PTHR16442:SF1">
    <property type="entry name" value="RING FINGER PROTEIN 17"/>
    <property type="match status" value="1"/>
</dbReference>
<evidence type="ECO:0000256" key="3">
    <source>
        <dbReference type="ARBA" id="ARBA00022833"/>
    </source>
</evidence>
<dbReference type="Proteomes" id="UP000265000">
    <property type="component" value="Unplaced"/>
</dbReference>
<evidence type="ECO:0000256" key="5">
    <source>
        <dbReference type="SAM" id="Coils"/>
    </source>
</evidence>
<dbReference type="SUPFAM" id="SSF63748">
    <property type="entry name" value="Tudor/PWWP/MBT"/>
    <property type="match status" value="5"/>
</dbReference>
<feature type="domain" description="Tudor" evidence="8">
    <location>
        <begin position="700"/>
        <end position="758"/>
    </location>
</feature>
<evidence type="ECO:0000256" key="4">
    <source>
        <dbReference type="PROSITE-ProRule" id="PRU00175"/>
    </source>
</evidence>
<keyword evidence="3" id="KW-0862">Zinc</keyword>
<accession>A0A3Q2PJG3</accession>
<dbReference type="Gene3D" id="2.30.30.140">
    <property type="match status" value="4"/>
</dbReference>
<dbReference type="InterPro" id="IPR002999">
    <property type="entry name" value="Tudor"/>
</dbReference>
<dbReference type="InterPro" id="IPR013083">
    <property type="entry name" value="Znf_RING/FYVE/PHD"/>
</dbReference>
<dbReference type="InterPro" id="IPR035437">
    <property type="entry name" value="SNase_OB-fold_sf"/>
</dbReference>
<evidence type="ECO:0000256" key="6">
    <source>
        <dbReference type="SAM" id="MobiDB-lite"/>
    </source>
</evidence>
<dbReference type="Ensembl" id="ENSFHET00000032340.1">
    <property type="protein sequence ID" value="ENSFHEP00000013328.1"/>
    <property type="gene ID" value="ENSFHEG00000014822.1"/>
</dbReference>
<proteinExistence type="predicted"/>
<dbReference type="SMART" id="SM00184">
    <property type="entry name" value="RING"/>
    <property type="match status" value="1"/>
</dbReference>
<evidence type="ECO:0000313" key="9">
    <source>
        <dbReference type="Ensembl" id="ENSFHEP00000013328.1"/>
    </source>
</evidence>
<dbReference type="SMART" id="SM00333">
    <property type="entry name" value="TUDOR"/>
    <property type="match status" value="4"/>
</dbReference>
<dbReference type="PROSITE" id="PS00518">
    <property type="entry name" value="ZF_RING_1"/>
    <property type="match status" value="1"/>
</dbReference>
<keyword evidence="2 4" id="KW-0863">Zinc-finger</keyword>
<feature type="region of interest" description="Disordered" evidence="6">
    <location>
        <begin position="1082"/>
        <end position="1129"/>
    </location>
</feature>
<dbReference type="Pfam" id="PF13445">
    <property type="entry name" value="zf-RING_UBOX"/>
    <property type="match status" value="1"/>
</dbReference>
<evidence type="ECO:0000259" key="7">
    <source>
        <dbReference type="PROSITE" id="PS50089"/>
    </source>
</evidence>
<dbReference type="Pfam" id="PF00567">
    <property type="entry name" value="TUDOR"/>
    <property type="match status" value="4"/>
</dbReference>
<feature type="domain" description="Tudor" evidence="8">
    <location>
        <begin position="943"/>
        <end position="1001"/>
    </location>
</feature>
<dbReference type="PROSITE" id="PS50304">
    <property type="entry name" value="TUDOR"/>
    <property type="match status" value="4"/>
</dbReference>
<dbReference type="SUPFAM" id="SSF57850">
    <property type="entry name" value="RING/U-box"/>
    <property type="match status" value="1"/>
</dbReference>
<protein>
    <submittedName>
        <fullName evidence="9">Ring finger protein 17</fullName>
    </submittedName>
</protein>
<feature type="compositionally biased region" description="Basic and acidic residues" evidence="6">
    <location>
        <begin position="1082"/>
        <end position="1094"/>
    </location>
</feature>
<dbReference type="GO" id="GO:0008270">
    <property type="term" value="F:zinc ion binding"/>
    <property type="evidence" value="ECO:0007669"/>
    <property type="project" value="UniProtKB-KW"/>
</dbReference>
<dbReference type="InterPro" id="IPR017907">
    <property type="entry name" value="Znf_RING_CS"/>
</dbReference>